<evidence type="ECO:0000256" key="1">
    <source>
        <dbReference type="ARBA" id="ARBA00023125"/>
    </source>
</evidence>
<accession>A0A8H3QC12</accession>
<dbReference type="InterPro" id="IPR050863">
    <property type="entry name" value="CenT-Element_Derived"/>
</dbReference>
<dbReference type="Gene3D" id="1.10.10.60">
    <property type="entry name" value="Homeodomain-like"/>
    <property type="match status" value="1"/>
</dbReference>
<dbReference type="PANTHER" id="PTHR19303:SF57">
    <property type="entry name" value="HTH CENPB-TYPE DOMAIN-CONTAINING PROTEIN"/>
    <property type="match status" value="1"/>
</dbReference>
<dbReference type="InterPro" id="IPR009057">
    <property type="entry name" value="Homeodomain-like_sf"/>
</dbReference>
<evidence type="ECO:0000313" key="3">
    <source>
        <dbReference type="EMBL" id="GES74193.1"/>
    </source>
</evidence>
<dbReference type="OrthoDB" id="2444517at2759"/>
<dbReference type="AlphaFoldDB" id="A0A8H3QC12"/>
<dbReference type="PANTHER" id="PTHR19303">
    <property type="entry name" value="TRANSPOSON"/>
    <property type="match status" value="1"/>
</dbReference>
<feature type="domain" description="HTH CENPB-type" evidence="2">
    <location>
        <begin position="65"/>
        <end position="144"/>
    </location>
</feature>
<dbReference type="SUPFAM" id="SSF48295">
    <property type="entry name" value="TrpR-like"/>
    <property type="match status" value="1"/>
</dbReference>
<keyword evidence="1" id="KW-0238">DNA-binding</keyword>
<dbReference type="SMART" id="SM00674">
    <property type="entry name" value="CENPB"/>
    <property type="match status" value="1"/>
</dbReference>
<sequence length="337" mass="39392">MTQKKVGVRQRTSYSLEEKLVVVNYAQENGRNAVAKHFNLDAPMVGRWIKQSSSWEEKNKKKKCAGTPGRKAFYPEVEKFLYNWIIEQRKKGFAVNYILMRLQMCKILKEPVIQALYPAGEYEFQGNLSWINSFMKRFGLSLRRKTKISQKLPEDIEQKLDEFRQFVIKLRTQYNFDLNNIFNMDETPVWFDMIGNMTVNNKDGTKYPPICIFKGKQLPRGEVIPKDFLFRIRMSENLSKESAMIVYDSFHGHLEKSVKIKFKQHNFHLAVIPTGLTSVCQPLNVSINKPFKNNLRKKWHEWMSRGSSGVTMAGNLKRARISDVCGWIKRSWDAVSD</sequence>
<reference evidence="3" key="1">
    <citation type="submission" date="2019-10" db="EMBL/GenBank/DDBJ databases">
        <title>Conservation and host-specific expression of non-tandemly repeated heterogenous ribosome RNA gene in arbuscular mycorrhizal fungi.</title>
        <authorList>
            <person name="Maeda T."/>
            <person name="Kobayashi Y."/>
            <person name="Nakagawa T."/>
            <person name="Ezawa T."/>
            <person name="Yamaguchi K."/>
            <person name="Bino T."/>
            <person name="Nishimoto Y."/>
            <person name="Shigenobu S."/>
            <person name="Kawaguchi M."/>
        </authorList>
    </citation>
    <scope>NUCLEOTIDE SEQUENCE</scope>
    <source>
        <strain evidence="3">HR1</strain>
    </source>
</reference>
<dbReference type="GO" id="GO:0043565">
    <property type="term" value="F:sequence-specific DNA binding"/>
    <property type="evidence" value="ECO:0007669"/>
    <property type="project" value="InterPro"/>
</dbReference>
<comment type="caution">
    <text evidence="3">The sequence shown here is derived from an EMBL/GenBank/DDBJ whole genome shotgun (WGS) entry which is preliminary data.</text>
</comment>
<gene>
    <name evidence="3" type="ORF">RCL2_000169000</name>
</gene>
<organism evidence="3 4">
    <name type="scientific">Rhizophagus clarus</name>
    <dbReference type="NCBI Taxonomy" id="94130"/>
    <lineage>
        <taxon>Eukaryota</taxon>
        <taxon>Fungi</taxon>
        <taxon>Fungi incertae sedis</taxon>
        <taxon>Mucoromycota</taxon>
        <taxon>Glomeromycotina</taxon>
        <taxon>Glomeromycetes</taxon>
        <taxon>Glomerales</taxon>
        <taxon>Glomeraceae</taxon>
        <taxon>Rhizophagus</taxon>
    </lineage>
</organism>
<dbReference type="EMBL" id="BLAL01000011">
    <property type="protein sequence ID" value="GES74193.1"/>
    <property type="molecule type" value="Genomic_DNA"/>
</dbReference>
<dbReference type="Proteomes" id="UP000615446">
    <property type="component" value="Unassembled WGS sequence"/>
</dbReference>
<dbReference type="SUPFAM" id="SSF46689">
    <property type="entry name" value="Homeodomain-like"/>
    <property type="match status" value="1"/>
</dbReference>
<evidence type="ECO:0000259" key="2">
    <source>
        <dbReference type="PROSITE" id="PS51253"/>
    </source>
</evidence>
<dbReference type="Pfam" id="PF03184">
    <property type="entry name" value="DDE_1"/>
    <property type="match status" value="1"/>
</dbReference>
<dbReference type="InterPro" id="IPR004875">
    <property type="entry name" value="DDE_SF_endonuclease_dom"/>
</dbReference>
<dbReference type="Pfam" id="PF03221">
    <property type="entry name" value="HTH_Tnp_Tc5"/>
    <property type="match status" value="1"/>
</dbReference>
<dbReference type="InterPro" id="IPR006600">
    <property type="entry name" value="HTH_CenpB_DNA-bd_dom"/>
</dbReference>
<evidence type="ECO:0000313" key="4">
    <source>
        <dbReference type="Proteomes" id="UP000615446"/>
    </source>
</evidence>
<proteinExistence type="predicted"/>
<protein>
    <submittedName>
        <fullName evidence="3">Pogo transposable element with KRAB domain</fullName>
    </submittedName>
</protein>
<name>A0A8H3QC12_9GLOM</name>
<dbReference type="InterPro" id="IPR010921">
    <property type="entry name" value="Trp_repressor/repl_initiator"/>
</dbReference>
<dbReference type="GO" id="GO:0005634">
    <property type="term" value="C:nucleus"/>
    <property type="evidence" value="ECO:0007669"/>
    <property type="project" value="TreeGrafter"/>
</dbReference>
<dbReference type="PROSITE" id="PS51253">
    <property type="entry name" value="HTH_CENPB"/>
    <property type="match status" value="1"/>
</dbReference>